<protein>
    <recommendedName>
        <fullName evidence="1">DUF1330 domain-containing protein</fullName>
    </recommendedName>
</protein>
<dbReference type="AlphaFoldDB" id="A0A382ZAB5"/>
<dbReference type="Pfam" id="PF07045">
    <property type="entry name" value="DUF1330"/>
    <property type="match status" value="1"/>
</dbReference>
<dbReference type="InterPro" id="IPR011008">
    <property type="entry name" value="Dimeric_a/b-barrel"/>
</dbReference>
<reference evidence="2" key="1">
    <citation type="submission" date="2018-05" db="EMBL/GenBank/DDBJ databases">
        <authorList>
            <person name="Lanie J.A."/>
            <person name="Ng W.-L."/>
            <person name="Kazmierczak K.M."/>
            <person name="Andrzejewski T.M."/>
            <person name="Davidsen T.M."/>
            <person name="Wayne K.J."/>
            <person name="Tettelin H."/>
            <person name="Glass J.I."/>
            <person name="Rusch D."/>
            <person name="Podicherti R."/>
            <person name="Tsui H.-C.T."/>
            <person name="Winkler M.E."/>
        </authorList>
    </citation>
    <scope>NUCLEOTIDE SEQUENCE</scope>
</reference>
<evidence type="ECO:0000313" key="2">
    <source>
        <dbReference type="EMBL" id="SVD92447.1"/>
    </source>
</evidence>
<dbReference type="SUPFAM" id="SSF54909">
    <property type="entry name" value="Dimeric alpha+beta barrel"/>
    <property type="match status" value="1"/>
</dbReference>
<organism evidence="2">
    <name type="scientific">marine metagenome</name>
    <dbReference type="NCBI Taxonomy" id="408172"/>
    <lineage>
        <taxon>unclassified sequences</taxon>
        <taxon>metagenomes</taxon>
        <taxon>ecological metagenomes</taxon>
    </lineage>
</organism>
<feature type="domain" description="DUF1330" evidence="1">
    <location>
        <begin position="5"/>
        <end position="93"/>
    </location>
</feature>
<sequence>MSLIMVAIISIEDEDKYLEYQNKVLPMFEELGIEVLAVDDSPKAIEGEARNQRIVVLRFADEEGFYGWYESEAYKAIKPIRLNASHGEVHLLQELNLRF</sequence>
<evidence type="ECO:0000259" key="1">
    <source>
        <dbReference type="Pfam" id="PF07045"/>
    </source>
</evidence>
<accession>A0A382ZAB5</accession>
<dbReference type="InterPro" id="IPR010753">
    <property type="entry name" value="DUF1330"/>
</dbReference>
<dbReference type="PANTHER" id="PTHR41521">
    <property type="match status" value="1"/>
</dbReference>
<dbReference type="PANTHER" id="PTHR41521:SF4">
    <property type="entry name" value="BLR0684 PROTEIN"/>
    <property type="match status" value="1"/>
</dbReference>
<dbReference type="Gene3D" id="3.30.70.100">
    <property type="match status" value="1"/>
</dbReference>
<proteinExistence type="predicted"/>
<name>A0A382ZAB5_9ZZZZ</name>
<dbReference type="EMBL" id="UINC01182310">
    <property type="protein sequence ID" value="SVD92447.1"/>
    <property type="molecule type" value="Genomic_DNA"/>
</dbReference>
<gene>
    <name evidence="2" type="ORF">METZ01_LOCUS445301</name>
</gene>